<dbReference type="Proteomes" id="UP001652621">
    <property type="component" value="Unplaced"/>
</dbReference>
<protein>
    <submittedName>
        <fullName evidence="4">Uncharacterized protein LOC101894740</fullName>
    </submittedName>
</protein>
<evidence type="ECO:0000313" key="3">
    <source>
        <dbReference type="Proteomes" id="UP001652621"/>
    </source>
</evidence>
<organism evidence="2">
    <name type="scientific">Musca domestica</name>
    <name type="common">House fly</name>
    <dbReference type="NCBI Taxonomy" id="7370"/>
    <lineage>
        <taxon>Eukaryota</taxon>
        <taxon>Metazoa</taxon>
        <taxon>Ecdysozoa</taxon>
        <taxon>Arthropoda</taxon>
        <taxon>Hexapoda</taxon>
        <taxon>Insecta</taxon>
        <taxon>Pterygota</taxon>
        <taxon>Neoptera</taxon>
        <taxon>Endopterygota</taxon>
        <taxon>Diptera</taxon>
        <taxon>Brachycera</taxon>
        <taxon>Muscomorpha</taxon>
        <taxon>Muscoidea</taxon>
        <taxon>Muscidae</taxon>
        <taxon>Musca</taxon>
    </lineage>
</organism>
<keyword evidence="3" id="KW-1185">Reference proteome</keyword>
<dbReference type="STRING" id="7370.A0A1I8MH07"/>
<reference evidence="4" key="2">
    <citation type="submission" date="2025-04" db="UniProtKB">
        <authorList>
            <consortium name="RefSeq"/>
        </authorList>
    </citation>
    <scope>IDENTIFICATION</scope>
    <source>
        <strain evidence="4">Aabys</strain>
    </source>
</reference>
<proteinExistence type="predicted"/>
<name>A0A1I8MH07_MUSDO</name>
<dbReference type="eggNOG" id="ENOG502T95E">
    <property type="taxonomic scope" value="Eukaryota"/>
</dbReference>
<feature type="signal peptide" evidence="1">
    <location>
        <begin position="1"/>
        <end position="19"/>
    </location>
</feature>
<dbReference type="EnsemblMetazoa" id="MDOA004793-RA">
    <property type="protein sequence ID" value="MDOA004793-PA"/>
    <property type="gene ID" value="MDOA004793"/>
</dbReference>
<evidence type="ECO:0000256" key="1">
    <source>
        <dbReference type="SAM" id="SignalP"/>
    </source>
</evidence>
<feature type="chain" id="PRO_5044560360" evidence="1">
    <location>
        <begin position="20"/>
        <end position="197"/>
    </location>
</feature>
<evidence type="ECO:0000313" key="4">
    <source>
        <dbReference type="RefSeq" id="XP_005178418.1"/>
    </source>
</evidence>
<sequence>MKCFIVLLIFVAINGIVAAADDSNIANQHNIQTQSLPGNIAVDEVVVESSLYIKPKPRPQLRRTRNAIFAEFNNNIVPLILHRRVKRQFQQSQAISNAAANQNYASPFGFQSSAANAQAQAFNAQGPSGSFGASAAGTGTQALNLNRFGAQNSAGASHSLNFNLPNGQTINFASTNSFANGPAGNTANSRGSSVSVN</sequence>
<dbReference type="VEuPathDB" id="VectorBase:MDOMA2_019923"/>
<keyword evidence="1" id="KW-0732">Signal</keyword>
<dbReference type="VEuPathDB" id="VectorBase:MDOA004793"/>
<dbReference type="KEGG" id="mde:101894740"/>
<gene>
    <name evidence="2" type="primary">101894740</name>
    <name evidence="4" type="synonym">LOC101894740</name>
</gene>
<evidence type="ECO:0000313" key="2">
    <source>
        <dbReference type="EnsemblMetazoa" id="MDOA004793-PA"/>
    </source>
</evidence>
<dbReference type="OrthoDB" id="6629392at2759"/>
<accession>A0A1I8MH07</accession>
<reference evidence="2" key="1">
    <citation type="submission" date="2020-05" db="UniProtKB">
        <authorList>
            <consortium name="EnsemblMetazoa"/>
        </authorList>
    </citation>
    <scope>IDENTIFICATION</scope>
    <source>
        <strain evidence="2">Aabys</strain>
    </source>
</reference>
<dbReference type="AlphaFoldDB" id="A0A1I8MH07"/>
<dbReference type="GeneID" id="101894740"/>
<dbReference type="RefSeq" id="XP_005178418.1">
    <property type="nucleotide sequence ID" value="XM_005178361.3"/>
</dbReference>